<sequence>MGGTKSSLGCFPGKDRHAVGEQEADGTPTFKRNIKPKDFFLESIKIMEHRQEKERRQSSTTGYLGRSRKPRSTRNFDLNSERGFSVDQPAEKDALADSSSETVSPVSVSLFSNTITTFNLLNRPDSRSSEKADGSGKFELGYRQSSSSLPSTRDWLDAAGKTKSLVRLNRRYGQSYSVDETQRSVNHAICRRCRSCTQPRSDCVSQRKYRSKERQKKQDKEREWEKQEELDWKTDPFTAKYRHSAFARALREKAG</sequence>
<feature type="compositionally biased region" description="Basic and acidic residues" evidence="1">
    <location>
        <begin position="124"/>
        <end position="136"/>
    </location>
</feature>
<feature type="compositionally biased region" description="Basic and acidic residues" evidence="1">
    <location>
        <begin position="216"/>
        <end position="228"/>
    </location>
</feature>
<protein>
    <submittedName>
        <fullName evidence="2 3">Uncharacterized protein</fullName>
    </submittedName>
</protein>
<keyword evidence="4" id="KW-1185">Reference proteome</keyword>
<dbReference type="Proteomes" id="UP000014760">
    <property type="component" value="Unassembled WGS sequence"/>
</dbReference>
<gene>
    <name evidence="2" type="ORF">CAPTEDRAFT_200291</name>
</gene>
<reference evidence="4" key="1">
    <citation type="submission" date="2012-12" db="EMBL/GenBank/DDBJ databases">
        <authorList>
            <person name="Hellsten U."/>
            <person name="Grimwood J."/>
            <person name="Chapman J.A."/>
            <person name="Shapiro H."/>
            <person name="Aerts A."/>
            <person name="Otillar R.P."/>
            <person name="Terry A.Y."/>
            <person name="Boore J.L."/>
            <person name="Simakov O."/>
            <person name="Marletaz F."/>
            <person name="Cho S.-J."/>
            <person name="Edsinger-Gonzales E."/>
            <person name="Havlak P."/>
            <person name="Kuo D.-H."/>
            <person name="Larsson T."/>
            <person name="Lv J."/>
            <person name="Arendt D."/>
            <person name="Savage R."/>
            <person name="Osoegawa K."/>
            <person name="de Jong P."/>
            <person name="Lindberg D.R."/>
            <person name="Seaver E.C."/>
            <person name="Weisblat D.A."/>
            <person name="Putnam N.H."/>
            <person name="Grigoriev I.V."/>
            <person name="Rokhsar D.S."/>
        </authorList>
    </citation>
    <scope>NUCLEOTIDE SEQUENCE</scope>
    <source>
        <strain evidence="4">I ESC-2004</strain>
    </source>
</reference>
<reference evidence="2 4" key="2">
    <citation type="journal article" date="2013" name="Nature">
        <title>Insights into bilaterian evolution from three spiralian genomes.</title>
        <authorList>
            <person name="Simakov O."/>
            <person name="Marletaz F."/>
            <person name="Cho S.J."/>
            <person name="Edsinger-Gonzales E."/>
            <person name="Havlak P."/>
            <person name="Hellsten U."/>
            <person name="Kuo D.H."/>
            <person name="Larsson T."/>
            <person name="Lv J."/>
            <person name="Arendt D."/>
            <person name="Savage R."/>
            <person name="Osoegawa K."/>
            <person name="de Jong P."/>
            <person name="Grimwood J."/>
            <person name="Chapman J.A."/>
            <person name="Shapiro H."/>
            <person name="Aerts A."/>
            <person name="Otillar R.P."/>
            <person name="Terry A.Y."/>
            <person name="Boore J.L."/>
            <person name="Grigoriev I.V."/>
            <person name="Lindberg D.R."/>
            <person name="Seaver E.C."/>
            <person name="Weisblat D.A."/>
            <person name="Putnam N.H."/>
            <person name="Rokhsar D.S."/>
        </authorList>
    </citation>
    <scope>NUCLEOTIDE SEQUENCE</scope>
    <source>
        <strain evidence="2 4">I ESC-2004</strain>
    </source>
</reference>
<feature type="compositionally biased region" description="Basic and acidic residues" evidence="1">
    <location>
        <begin position="48"/>
        <end position="57"/>
    </location>
</feature>
<proteinExistence type="predicted"/>
<reference evidence="3" key="3">
    <citation type="submission" date="2015-06" db="UniProtKB">
        <authorList>
            <consortium name="EnsemblMetazoa"/>
        </authorList>
    </citation>
    <scope>IDENTIFICATION</scope>
</reference>
<evidence type="ECO:0000256" key="1">
    <source>
        <dbReference type="SAM" id="MobiDB-lite"/>
    </source>
</evidence>
<feature type="region of interest" description="Disordered" evidence="1">
    <location>
        <begin position="48"/>
        <end position="99"/>
    </location>
</feature>
<feature type="region of interest" description="Disordered" evidence="1">
    <location>
        <begin position="1"/>
        <end position="33"/>
    </location>
</feature>
<evidence type="ECO:0000313" key="4">
    <source>
        <dbReference type="Proteomes" id="UP000014760"/>
    </source>
</evidence>
<dbReference type="EMBL" id="AMQN01000936">
    <property type="status" value="NOT_ANNOTATED_CDS"/>
    <property type="molecule type" value="Genomic_DNA"/>
</dbReference>
<name>R7V4Z2_CAPTE</name>
<evidence type="ECO:0000313" key="2">
    <source>
        <dbReference type="EMBL" id="ELU10845.1"/>
    </source>
</evidence>
<feature type="region of interest" description="Disordered" evidence="1">
    <location>
        <begin position="121"/>
        <end position="145"/>
    </location>
</feature>
<evidence type="ECO:0000313" key="3">
    <source>
        <dbReference type="EnsemblMetazoa" id="CapteP200291"/>
    </source>
</evidence>
<dbReference type="HOGENOM" id="CLU_1023935_0_0_1"/>
<dbReference type="EnsemblMetazoa" id="CapteT200291">
    <property type="protein sequence ID" value="CapteP200291"/>
    <property type="gene ID" value="CapteG200291"/>
</dbReference>
<dbReference type="EMBL" id="KB297234">
    <property type="protein sequence ID" value="ELU10845.1"/>
    <property type="molecule type" value="Genomic_DNA"/>
</dbReference>
<organism evidence="2">
    <name type="scientific">Capitella teleta</name>
    <name type="common">Polychaete worm</name>
    <dbReference type="NCBI Taxonomy" id="283909"/>
    <lineage>
        <taxon>Eukaryota</taxon>
        <taxon>Metazoa</taxon>
        <taxon>Spiralia</taxon>
        <taxon>Lophotrochozoa</taxon>
        <taxon>Annelida</taxon>
        <taxon>Polychaeta</taxon>
        <taxon>Sedentaria</taxon>
        <taxon>Scolecida</taxon>
        <taxon>Capitellidae</taxon>
        <taxon>Capitella</taxon>
    </lineage>
</organism>
<accession>R7V4Z2</accession>
<feature type="region of interest" description="Disordered" evidence="1">
    <location>
        <begin position="204"/>
        <end position="228"/>
    </location>
</feature>
<dbReference type="AlphaFoldDB" id="R7V4Z2"/>